<evidence type="ECO:0000313" key="1">
    <source>
        <dbReference type="EMBL" id="AOZ63854.1"/>
    </source>
</evidence>
<accession>A0A1I9SAP8</accession>
<keyword evidence="2" id="KW-1185">Reference proteome</keyword>
<gene>
    <name evidence="1" type="ORF">SEA_WEASELS2_276</name>
</gene>
<protein>
    <submittedName>
        <fullName evidence="1">Uncharacterized protein</fullName>
    </submittedName>
</protein>
<evidence type="ECO:0000313" key="2">
    <source>
        <dbReference type="Proteomes" id="UP000224902"/>
    </source>
</evidence>
<dbReference type="Proteomes" id="UP000224902">
    <property type="component" value="Segment"/>
</dbReference>
<reference evidence="1" key="1">
    <citation type="submission" date="2016-08" db="EMBL/GenBank/DDBJ databases">
        <authorList>
            <person name="Williams D.A."/>
            <person name="Albritton V.D."/>
            <person name="Beach M.O."/>
            <person name="Bonner C.T."/>
            <person name="Green C.T."/>
            <person name="Harrell M.L."/>
            <person name="Holder G.D."/>
            <person name="Juneau A.C."/>
            <person name="Labat G.M."/>
            <person name="Lawrence S.M."/>
            <person name="McCurry A.D."/>
            <person name="Myers D.S."/>
            <person name="Nowell A.J."/>
            <person name="Palowsky Z.R."/>
            <person name="Peoples M.D."/>
            <person name="Peterson-Gross L.E."/>
            <person name="Rizzo E.R."/>
            <person name="Rybicki S.K."/>
            <person name="Thomas C."/>
            <person name="West N."/>
            <person name="Williams D.A."/>
            <person name="Morgan G.B."/>
            <person name="Alonzo F.L."/>
            <person name="Wiedemeier A.M.D."/>
            <person name="Gissendanner C.R."/>
            <person name="Findley A.M."/>
            <person name="Delesalle V.A."/>
            <person name="Garlena R.A."/>
            <person name="Russell D.A."/>
            <person name="Pope W.H."/>
            <person name="Jacobs-Sera D."/>
            <person name="Hendrix R.W."/>
            <person name="Hatfull G.F."/>
        </authorList>
    </citation>
    <scope>NUCLEOTIDE SEQUENCE</scope>
</reference>
<proteinExistence type="predicted"/>
<organism evidence="1 2">
    <name type="scientific">Rhodococcus phage Weasels2</name>
    <dbReference type="NCBI Taxonomy" id="1897437"/>
    <lineage>
        <taxon>Viruses</taxon>
        <taxon>Duplodnaviria</taxon>
        <taxon>Heunggongvirae</taxon>
        <taxon>Uroviricota</taxon>
        <taxon>Caudoviricetes</taxon>
        <taxon>Weaselvirus</taxon>
        <taxon>Weaselvirus weasel</taxon>
    </lineage>
</organism>
<sequence length="82" mass="9499">MIMFLSKRVGDLVMAKVSRQVICDLSQRKLPPDFTNWSVATWISIYVDFKNRGGLFESYNPFHFVYTTSGGTVVEYKLLQEQ</sequence>
<name>A0A1I9SAP8_9CAUD</name>
<dbReference type="EMBL" id="KX774321">
    <property type="protein sequence ID" value="AOZ63854.1"/>
    <property type="molecule type" value="Genomic_DNA"/>
</dbReference>